<evidence type="ECO:0000256" key="1">
    <source>
        <dbReference type="ARBA" id="ARBA00004141"/>
    </source>
</evidence>
<protein>
    <recommendedName>
        <fullName evidence="7">ABC transmembrane type-1 domain-containing protein</fullName>
    </recommendedName>
</protein>
<dbReference type="CDD" id="cd06261">
    <property type="entry name" value="TM_PBP2"/>
    <property type="match status" value="1"/>
</dbReference>
<organism evidence="8 9">
    <name type="scientific">Cohnella kolymensis</name>
    <dbReference type="NCBI Taxonomy" id="1590652"/>
    <lineage>
        <taxon>Bacteria</taxon>
        <taxon>Bacillati</taxon>
        <taxon>Bacillota</taxon>
        <taxon>Bacilli</taxon>
        <taxon>Bacillales</taxon>
        <taxon>Paenibacillaceae</taxon>
        <taxon>Cohnella</taxon>
    </lineage>
</organism>
<evidence type="ECO:0000256" key="2">
    <source>
        <dbReference type="ARBA" id="ARBA00022448"/>
    </source>
</evidence>
<comment type="similarity">
    <text evidence="6">Belongs to the binding-protein-dependent transport system permease family.</text>
</comment>
<comment type="caution">
    <text evidence="8">The sequence shown here is derived from an EMBL/GenBank/DDBJ whole genome shotgun (WGS) entry which is preliminary data.</text>
</comment>
<dbReference type="InterPro" id="IPR000515">
    <property type="entry name" value="MetI-like"/>
</dbReference>
<feature type="transmembrane region" description="Helical" evidence="6">
    <location>
        <begin position="157"/>
        <end position="179"/>
    </location>
</feature>
<keyword evidence="2 6" id="KW-0813">Transport</keyword>
<dbReference type="InterPro" id="IPR035906">
    <property type="entry name" value="MetI-like_sf"/>
</dbReference>
<feature type="transmembrane region" description="Helical" evidence="6">
    <location>
        <begin position="220"/>
        <end position="246"/>
    </location>
</feature>
<dbReference type="RefSeq" id="WP_041060426.1">
    <property type="nucleotide sequence ID" value="NZ_JXAL01000003.1"/>
</dbReference>
<feature type="transmembrane region" description="Helical" evidence="6">
    <location>
        <begin position="85"/>
        <end position="110"/>
    </location>
</feature>
<keyword evidence="3 6" id="KW-0812">Transmembrane</keyword>
<comment type="subcellular location">
    <subcellularLocation>
        <location evidence="6">Cell membrane</location>
        <topology evidence="6">Multi-pass membrane protein</topology>
    </subcellularLocation>
    <subcellularLocation>
        <location evidence="1">Membrane</location>
        <topology evidence="1">Multi-pass membrane protein</topology>
    </subcellularLocation>
</comment>
<reference evidence="8 9" key="1">
    <citation type="submission" date="2014-12" db="EMBL/GenBank/DDBJ databases">
        <title>Draft genome sequence of Cohnella kolymensis strain B-2846.</title>
        <authorList>
            <person name="Karlyshev A.V."/>
            <person name="Kudryashova E.B."/>
        </authorList>
    </citation>
    <scope>NUCLEOTIDE SEQUENCE [LARGE SCALE GENOMIC DNA]</scope>
    <source>
        <strain evidence="8 9">VKM B-2846</strain>
    </source>
</reference>
<dbReference type="Pfam" id="PF00528">
    <property type="entry name" value="BPD_transp_1"/>
    <property type="match status" value="1"/>
</dbReference>
<keyword evidence="9" id="KW-1185">Reference proteome</keyword>
<evidence type="ECO:0000256" key="5">
    <source>
        <dbReference type="ARBA" id="ARBA00023136"/>
    </source>
</evidence>
<feature type="transmembrane region" description="Helical" evidence="6">
    <location>
        <begin position="7"/>
        <end position="29"/>
    </location>
</feature>
<gene>
    <name evidence="8" type="ORF">SD71_05125</name>
</gene>
<dbReference type="SUPFAM" id="SSF161098">
    <property type="entry name" value="MetI-like"/>
    <property type="match status" value="1"/>
</dbReference>
<feature type="domain" description="ABC transmembrane type-1" evidence="7">
    <location>
        <begin position="83"/>
        <end position="309"/>
    </location>
</feature>
<evidence type="ECO:0000313" key="9">
    <source>
        <dbReference type="Proteomes" id="UP000054526"/>
    </source>
</evidence>
<evidence type="ECO:0000313" key="8">
    <source>
        <dbReference type="EMBL" id="KIL37040.1"/>
    </source>
</evidence>
<evidence type="ECO:0000256" key="4">
    <source>
        <dbReference type="ARBA" id="ARBA00022989"/>
    </source>
</evidence>
<dbReference type="PROSITE" id="PS50928">
    <property type="entry name" value="ABC_TM1"/>
    <property type="match status" value="1"/>
</dbReference>
<accession>A0ABR5A7V8</accession>
<sequence>MRQRPTRLYYFSWAVIVLILLTAIFGGMIKPHGITDADKINLLKQQQNNQITYQKPPLPPGSTFLLGTDHRGYDLLSLLLNGLKYTLAIVLALTLLRMLFGTAWGLWVGVSGKGAFMLRAVHKVTSTVPAFLFIYPPVSGMYAALGLFFGSRANAESVMLFTVIFVLMVTFFGVIPLAYQVAERARYYNDKQYVEVSRLMGGSILHRTIRHILPNMRLELLFTTLSEFVQVIFLIGQLAVFNIIVWGSERIDLDDVGVEAVNLTSHGEWVSLLTYGMTYVRSYPWIIVSAAAALSLLVLSVQLFLNQLKKRFDGTVGISK</sequence>
<name>A0ABR5A7V8_9BACL</name>
<proteinExistence type="inferred from homology"/>
<feature type="transmembrane region" description="Helical" evidence="6">
    <location>
        <begin position="283"/>
        <end position="305"/>
    </location>
</feature>
<evidence type="ECO:0000256" key="3">
    <source>
        <dbReference type="ARBA" id="ARBA00022692"/>
    </source>
</evidence>
<dbReference type="Proteomes" id="UP000054526">
    <property type="component" value="Unassembled WGS sequence"/>
</dbReference>
<keyword evidence="4 6" id="KW-1133">Transmembrane helix</keyword>
<dbReference type="EMBL" id="JXAL01000003">
    <property type="protein sequence ID" value="KIL37040.1"/>
    <property type="molecule type" value="Genomic_DNA"/>
</dbReference>
<keyword evidence="5 6" id="KW-0472">Membrane</keyword>
<dbReference type="Gene3D" id="1.10.3720.10">
    <property type="entry name" value="MetI-like"/>
    <property type="match status" value="1"/>
</dbReference>
<dbReference type="PANTHER" id="PTHR43839:SF3">
    <property type="entry name" value="OLIGOPEPTIDE ABC TRANSPORTER, PERMEASE PROTEIN"/>
    <property type="match status" value="1"/>
</dbReference>
<evidence type="ECO:0000259" key="7">
    <source>
        <dbReference type="PROSITE" id="PS50928"/>
    </source>
</evidence>
<evidence type="ECO:0000256" key="6">
    <source>
        <dbReference type="RuleBase" id="RU363032"/>
    </source>
</evidence>
<dbReference type="PANTHER" id="PTHR43839">
    <property type="entry name" value="OPPC IN A BINDING PROTEIN-DEPENDENT TRANSPORT SYSTEM"/>
    <property type="match status" value="1"/>
</dbReference>
<feature type="transmembrane region" description="Helical" evidence="6">
    <location>
        <begin position="130"/>
        <end position="151"/>
    </location>
</feature>